<evidence type="ECO:0000259" key="1">
    <source>
        <dbReference type="Pfam" id="PF18678"/>
    </source>
</evidence>
<organism evidence="2 3">
    <name type="scientific">Streptomyces sulfonofaciens</name>
    <dbReference type="NCBI Taxonomy" id="68272"/>
    <lineage>
        <taxon>Bacteria</taxon>
        <taxon>Bacillati</taxon>
        <taxon>Actinomycetota</taxon>
        <taxon>Actinomycetes</taxon>
        <taxon>Kitasatosporales</taxon>
        <taxon>Streptomycetaceae</taxon>
        <taxon>Streptomyces</taxon>
    </lineage>
</organism>
<dbReference type="EMBL" id="BNCD01000036">
    <property type="protein sequence ID" value="GHH88405.1"/>
    <property type="molecule type" value="Genomic_DNA"/>
</dbReference>
<dbReference type="Proteomes" id="UP000603708">
    <property type="component" value="Unassembled WGS sequence"/>
</dbReference>
<protein>
    <recommendedName>
        <fullName evidence="1">Allene oxide cyclase barrel-like domain-containing protein</fullName>
    </recommendedName>
</protein>
<keyword evidence="3" id="KW-1185">Reference proteome</keyword>
<accession>A0A919L830</accession>
<dbReference type="GO" id="GO:0017000">
    <property type="term" value="P:antibiotic biosynthetic process"/>
    <property type="evidence" value="ECO:0007669"/>
    <property type="project" value="InterPro"/>
</dbReference>
<dbReference type="AlphaFoldDB" id="A0A919L830"/>
<dbReference type="GO" id="GO:0016853">
    <property type="term" value="F:isomerase activity"/>
    <property type="evidence" value="ECO:0007669"/>
    <property type="project" value="InterPro"/>
</dbReference>
<sequence>MTTADNGAQAKNTAGIDERAVNSGAAFQQAEPDPGPVDIRALAVAAATRAGRYVAGRDTVDDAVAACVARDGLTEKILKLRINDGGQEGLGTTVDYEDAILDAGGTEIGKSTSSAVVLSMTPHMWQIHRSTVELADGSYESSGLLDVHAMMRGMTQILQVTGVSGRYEGKSGYATITIGDPTQKPPSYAISFAVC</sequence>
<feature type="domain" description="Allene oxide cyclase barrel-like" evidence="1">
    <location>
        <begin position="85"/>
        <end position="182"/>
    </location>
</feature>
<name>A0A919L830_9ACTN</name>
<gene>
    <name evidence="2" type="ORF">GCM10018793_67950</name>
</gene>
<dbReference type="Pfam" id="PF18678">
    <property type="entry name" value="AOC_like"/>
    <property type="match status" value="1"/>
</dbReference>
<dbReference type="RefSeq" id="WP_189938814.1">
    <property type="nucleotide sequence ID" value="NZ_BNCD01000036.1"/>
</dbReference>
<reference evidence="2" key="2">
    <citation type="submission" date="2020-09" db="EMBL/GenBank/DDBJ databases">
        <authorList>
            <person name="Sun Q."/>
            <person name="Ohkuma M."/>
        </authorList>
    </citation>
    <scope>NUCLEOTIDE SEQUENCE</scope>
    <source>
        <strain evidence="2">JCM 5069</strain>
    </source>
</reference>
<proteinExistence type="predicted"/>
<reference evidence="2" key="1">
    <citation type="journal article" date="2014" name="Int. J. Syst. Evol. Microbiol.">
        <title>Complete genome sequence of Corynebacterium casei LMG S-19264T (=DSM 44701T), isolated from a smear-ripened cheese.</title>
        <authorList>
            <consortium name="US DOE Joint Genome Institute (JGI-PGF)"/>
            <person name="Walter F."/>
            <person name="Albersmeier A."/>
            <person name="Kalinowski J."/>
            <person name="Ruckert C."/>
        </authorList>
    </citation>
    <scope>NUCLEOTIDE SEQUENCE</scope>
    <source>
        <strain evidence="2">JCM 5069</strain>
    </source>
</reference>
<evidence type="ECO:0000313" key="3">
    <source>
        <dbReference type="Proteomes" id="UP000603708"/>
    </source>
</evidence>
<dbReference type="InterPro" id="IPR041013">
    <property type="entry name" value="AOC-like"/>
</dbReference>
<evidence type="ECO:0000313" key="2">
    <source>
        <dbReference type="EMBL" id="GHH88405.1"/>
    </source>
</evidence>
<comment type="caution">
    <text evidence="2">The sequence shown here is derived from an EMBL/GenBank/DDBJ whole genome shotgun (WGS) entry which is preliminary data.</text>
</comment>